<proteinExistence type="predicted"/>
<evidence type="ECO:0000313" key="1">
    <source>
        <dbReference type="EMBL" id="KAB2611054.1"/>
    </source>
</evidence>
<keyword evidence="2" id="KW-1185">Reference proteome</keyword>
<dbReference type="AlphaFoldDB" id="A0A5N5GJW5"/>
<comment type="caution">
    <text evidence="1">The sequence shown here is derived from an EMBL/GenBank/DDBJ whole genome shotgun (WGS) entry which is preliminary data.</text>
</comment>
<dbReference type="Proteomes" id="UP000327157">
    <property type="component" value="Chromosome 17"/>
</dbReference>
<reference evidence="1 2" key="1">
    <citation type="submission" date="2019-09" db="EMBL/GenBank/DDBJ databases">
        <authorList>
            <person name="Ou C."/>
        </authorList>
    </citation>
    <scope>NUCLEOTIDE SEQUENCE [LARGE SCALE GENOMIC DNA]</scope>
    <source>
        <strain evidence="1">S2</strain>
        <tissue evidence="1">Leaf</tissue>
    </source>
</reference>
<protein>
    <submittedName>
        <fullName evidence="1">Uncharacterized protein</fullName>
    </submittedName>
</protein>
<name>A0A5N5GJW5_9ROSA</name>
<reference evidence="2" key="2">
    <citation type="submission" date="2019-10" db="EMBL/GenBank/DDBJ databases">
        <title>A de novo genome assembly of a pear dwarfing rootstock.</title>
        <authorList>
            <person name="Wang F."/>
            <person name="Wang J."/>
            <person name="Li S."/>
            <person name="Zhang Y."/>
            <person name="Fang M."/>
            <person name="Ma L."/>
            <person name="Zhao Y."/>
            <person name="Jiang S."/>
        </authorList>
    </citation>
    <scope>NUCLEOTIDE SEQUENCE [LARGE SCALE GENOMIC DNA]</scope>
</reference>
<evidence type="ECO:0000313" key="2">
    <source>
        <dbReference type="Proteomes" id="UP000327157"/>
    </source>
</evidence>
<organism evidence="1 2">
    <name type="scientific">Pyrus ussuriensis x Pyrus communis</name>
    <dbReference type="NCBI Taxonomy" id="2448454"/>
    <lineage>
        <taxon>Eukaryota</taxon>
        <taxon>Viridiplantae</taxon>
        <taxon>Streptophyta</taxon>
        <taxon>Embryophyta</taxon>
        <taxon>Tracheophyta</taxon>
        <taxon>Spermatophyta</taxon>
        <taxon>Magnoliopsida</taxon>
        <taxon>eudicotyledons</taxon>
        <taxon>Gunneridae</taxon>
        <taxon>Pentapetalae</taxon>
        <taxon>rosids</taxon>
        <taxon>fabids</taxon>
        <taxon>Rosales</taxon>
        <taxon>Rosaceae</taxon>
        <taxon>Amygdaloideae</taxon>
        <taxon>Maleae</taxon>
        <taxon>Pyrus</taxon>
    </lineage>
</organism>
<reference evidence="1 2" key="3">
    <citation type="submission" date="2019-11" db="EMBL/GenBank/DDBJ databases">
        <title>A de novo genome assembly of a pear dwarfing rootstock.</title>
        <authorList>
            <person name="Wang F."/>
            <person name="Wang J."/>
            <person name="Li S."/>
            <person name="Zhang Y."/>
            <person name="Fang M."/>
            <person name="Ma L."/>
            <person name="Zhao Y."/>
            <person name="Jiang S."/>
        </authorList>
    </citation>
    <scope>NUCLEOTIDE SEQUENCE [LARGE SCALE GENOMIC DNA]</scope>
    <source>
        <strain evidence="1">S2</strain>
        <tissue evidence="1">Leaf</tissue>
    </source>
</reference>
<dbReference type="EMBL" id="SMOL01000487">
    <property type="protein sequence ID" value="KAB2611054.1"/>
    <property type="molecule type" value="Genomic_DNA"/>
</dbReference>
<sequence>MAMPLAMKSFLWQTYQKQVHLIDDLRHRHRWDGMVRSVDQTKTKKPSNEGLSRDELALISLNLFMRVTNTVLN</sequence>
<accession>A0A5N5GJW5</accession>
<gene>
    <name evidence="1" type="ORF">D8674_019086</name>
</gene>